<dbReference type="PRINTS" id="PR01035">
    <property type="entry name" value="TCRTETA"/>
</dbReference>
<reference evidence="9" key="1">
    <citation type="submission" date="2022-03" db="EMBL/GenBank/DDBJ databases">
        <authorList>
            <person name="Alioto T."/>
            <person name="Alioto T."/>
            <person name="Gomez Garrido J."/>
        </authorList>
    </citation>
    <scope>NUCLEOTIDE SEQUENCE</scope>
</reference>
<evidence type="ECO:0000256" key="3">
    <source>
        <dbReference type="ARBA" id="ARBA00022448"/>
    </source>
</evidence>
<dbReference type="PROSITE" id="PS00216">
    <property type="entry name" value="SUGAR_TRANSPORT_1"/>
    <property type="match status" value="1"/>
</dbReference>
<feature type="transmembrane region" description="Helical" evidence="8">
    <location>
        <begin position="248"/>
        <end position="272"/>
    </location>
</feature>
<feature type="compositionally biased region" description="Basic and acidic residues" evidence="7">
    <location>
        <begin position="482"/>
        <end position="494"/>
    </location>
</feature>
<protein>
    <submittedName>
        <fullName evidence="9">Hippocampus abundant transcript 1 -like</fullName>
    </submittedName>
</protein>
<comment type="subcellular location">
    <subcellularLocation>
        <location evidence="1">Membrane</location>
        <topology evidence="1">Multi-pass membrane protein</topology>
    </subcellularLocation>
</comment>
<dbReference type="EMBL" id="OW240916">
    <property type="protein sequence ID" value="CAH2293173.1"/>
    <property type="molecule type" value="Genomic_DNA"/>
</dbReference>
<keyword evidence="3" id="KW-0813">Transport</keyword>
<dbReference type="InterPro" id="IPR036259">
    <property type="entry name" value="MFS_trans_sf"/>
</dbReference>
<dbReference type="Proteomes" id="UP001295444">
    <property type="component" value="Chromosome 05"/>
</dbReference>
<evidence type="ECO:0000256" key="2">
    <source>
        <dbReference type="ARBA" id="ARBA00008335"/>
    </source>
</evidence>
<keyword evidence="10" id="KW-1185">Reference proteome</keyword>
<sequence length="494" mass="53367">MTGEKKKKKRLNRSILLAKKTVIKDGGTRQGVGEPSVYHAVVVIFLEFFAWGLLTTPMLTVLHQTFPQHTFLMNGLIHGVKGLLSFLSAPLIGALSDVWGRKSFLLLTVFFTCAPIPLLKISPWRCFAGHPLTPTGFVQPFLKVFFFLTGIRFSFAKDASNCSLVSATFAASLVTSPAIGAYLARAYSDTLVVVLASGVALLDIGFILLAVPESLPEEMRPVSWGAPISWEQADPFASLRKVGQDSTVLLICITVFLSYLPEAGQYSSFFLYLRQVIGFTSETVAAFIGVVGILSILAQTVVLGVLMRSIGNKNTILLGLGFQILQLAWYGFGSQQWMMWAAGAVAAMSSITFPAISAIVSRNADPDQQGVVQGMVTGIRGLCNGLGPALYGFVFYLFHVELNEMADVEPADKTHKANMANPSDERSIIPGPPFLFGACSVLLSLLVALFIPEHTLSLRSGAHKKHSNGAQSHALLPPAHLPEGKEPLLDDSRV</sequence>
<evidence type="ECO:0000313" key="10">
    <source>
        <dbReference type="Proteomes" id="UP001295444"/>
    </source>
</evidence>
<feature type="transmembrane region" description="Helical" evidence="8">
    <location>
        <begin position="136"/>
        <end position="155"/>
    </location>
</feature>
<name>A0AAD1W5V6_PELCU</name>
<dbReference type="Pfam" id="PF07690">
    <property type="entry name" value="MFS_1"/>
    <property type="match status" value="1"/>
</dbReference>
<evidence type="ECO:0000256" key="5">
    <source>
        <dbReference type="ARBA" id="ARBA00022989"/>
    </source>
</evidence>
<evidence type="ECO:0000313" key="9">
    <source>
        <dbReference type="EMBL" id="CAH2293173.1"/>
    </source>
</evidence>
<feature type="transmembrane region" description="Helical" evidence="8">
    <location>
        <begin position="104"/>
        <end position="124"/>
    </location>
</feature>
<dbReference type="GO" id="GO:0022857">
    <property type="term" value="F:transmembrane transporter activity"/>
    <property type="evidence" value="ECO:0007669"/>
    <property type="project" value="InterPro"/>
</dbReference>
<feature type="transmembrane region" description="Helical" evidence="8">
    <location>
        <begin position="314"/>
        <end position="332"/>
    </location>
</feature>
<dbReference type="InterPro" id="IPR011701">
    <property type="entry name" value="MFS"/>
</dbReference>
<feature type="transmembrane region" description="Helical" evidence="8">
    <location>
        <begin position="434"/>
        <end position="451"/>
    </location>
</feature>
<gene>
    <name evidence="9" type="ORF">PECUL_23A003380</name>
</gene>
<comment type="similarity">
    <text evidence="2">Belongs to the major facilitator superfamily.</text>
</comment>
<dbReference type="SUPFAM" id="SSF103473">
    <property type="entry name" value="MFS general substrate transporter"/>
    <property type="match status" value="1"/>
</dbReference>
<dbReference type="Gene3D" id="1.20.1250.20">
    <property type="entry name" value="MFS general substrate transporter like domains"/>
    <property type="match status" value="1"/>
</dbReference>
<organism evidence="9 10">
    <name type="scientific">Pelobates cultripes</name>
    <name type="common">Western spadefoot toad</name>
    <dbReference type="NCBI Taxonomy" id="61616"/>
    <lineage>
        <taxon>Eukaryota</taxon>
        <taxon>Metazoa</taxon>
        <taxon>Chordata</taxon>
        <taxon>Craniata</taxon>
        <taxon>Vertebrata</taxon>
        <taxon>Euteleostomi</taxon>
        <taxon>Amphibia</taxon>
        <taxon>Batrachia</taxon>
        <taxon>Anura</taxon>
        <taxon>Pelobatoidea</taxon>
        <taxon>Pelobatidae</taxon>
        <taxon>Pelobates</taxon>
    </lineage>
</organism>
<evidence type="ECO:0000256" key="4">
    <source>
        <dbReference type="ARBA" id="ARBA00022692"/>
    </source>
</evidence>
<accession>A0AAD1W5V6</accession>
<dbReference type="InterPro" id="IPR005829">
    <property type="entry name" value="Sugar_transporter_CS"/>
</dbReference>
<evidence type="ECO:0000256" key="8">
    <source>
        <dbReference type="SAM" id="Phobius"/>
    </source>
</evidence>
<feature type="region of interest" description="Disordered" evidence="7">
    <location>
        <begin position="462"/>
        <end position="494"/>
    </location>
</feature>
<feature type="transmembrane region" description="Helical" evidence="8">
    <location>
        <begin position="284"/>
        <end position="307"/>
    </location>
</feature>
<dbReference type="CDD" id="cd17387">
    <property type="entry name" value="MFS_MFSD14"/>
    <property type="match status" value="1"/>
</dbReference>
<dbReference type="AlphaFoldDB" id="A0AAD1W5V6"/>
<proteinExistence type="inferred from homology"/>
<feature type="transmembrane region" description="Helical" evidence="8">
    <location>
        <begin position="37"/>
        <end position="59"/>
    </location>
</feature>
<feature type="transmembrane region" description="Helical" evidence="8">
    <location>
        <begin position="71"/>
        <end position="92"/>
    </location>
</feature>
<keyword evidence="6 8" id="KW-0472">Membrane</keyword>
<dbReference type="InterPro" id="IPR001958">
    <property type="entry name" value="Tet-R_TetA/multi-R_MdtG-like"/>
</dbReference>
<dbReference type="PANTHER" id="PTHR23504:SF34">
    <property type="entry name" value="MAJOR FACILITATOR SUPERFAMILY (MFS) PROFILE DOMAIN-CONTAINING PROTEIN"/>
    <property type="match status" value="1"/>
</dbReference>
<keyword evidence="5 8" id="KW-1133">Transmembrane helix</keyword>
<feature type="transmembrane region" description="Helical" evidence="8">
    <location>
        <begin position="162"/>
        <end position="184"/>
    </location>
</feature>
<evidence type="ECO:0000256" key="1">
    <source>
        <dbReference type="ARBA" id="ARBA00004141"/>
    </source>
</evidence>
<dbReference type="GO" id="GO:0016020">
    <property type="term" value="C:membrane"/>
    <property type="evidence" value="ECO:0007669"/>
    <property type="project" value="UniProtKB-SubCell"/>
</dbReference>
<evidence type="ECO:0000256" key="6">
    <source>
        <dbReference type="ARBA" id="ARBA00023136"/>
    </source>
</evidence>
<dbReference type="PANTHER" id="PTHR23504">
    <property type="entry name" value="MAJOR FACILITATOR SUPERFAMILY DOMAIN-CONTAINING PROTEIN 10"/>
    <property type="match status" value="1"/>
</dbReference>
<feature type="transmembrane region" description="Helical" evidence="8">
    <location>
        <begin position="338"/>
        <end position="360"/>
    </location>
</feature>
<evidence type="ECO:0000256" key="7">
    <source>
        <dbReference type="SAM" id="MobiDB-lite"/>
    </source>
</evidence>
<keyword evidence="4 8" id="KW-0812">Transmembrane</keyword>
<feature type="transmembrane region" description="Helical" evidence="8">
    <location>
        <begin position="190"/>
        <end position="211"/>
    </location>
</feature>
<feature type="transmembrane region" description="Helical" evidence="8">
    <location>
        <begin position="381"/>
        <end position="398"/>
    </location>
</feature>